<keyword evidence="3" id="KW-1185">Reference proteome</keyword>
<name>A0A4R5AIA7_9ACTN</name>
<dbReference type="InterPro" id="IPR037401">
    <property type="entry name" value="SnoaL-like"/>
</dbReference>
<dbReference type="SUPFAM" id="SSF54427">
    <property type="entry name" value="NTF2-like"/>
    <property type="match status" value="1"/>
</dbReference>
<organism evidence="2 3">
    <name type="scientific">Actinomadura rubrisoli</name>
    <dbReference type="NCBI Taxonomy" id="2530368"/>
    <lineage>
        <taxon>Bacteria</taxon>
        <taxon>Bacillati</taxon>
        <taxon>Actinomycetota</taxon>
        <taxon>Actinomycetes</taxon>
        <taxon>Streptosporangiales</taxon>
        <taxon>Thermomonosporaceae</taxon>
        <taxon>Actinomadura</taxon>
    </lineage>
</organism>
<dbReference type="RefSeq" id="WP_131901338.1">
    <property type="nucleotide sequence ID" value="NZ_SMKU01000290.1"/>
</dbReference>
<reference evidence="2 3" key="1">
    <citation type="submission" date="2019-03" db="EMBL/GenBank/DDBJ databases">
        <title>Draft genome sequences of novel Actinobacteria.</title>
        <authorList>
            <person name="Sahin N."/>
            <person name="Ay H."/>
            <person name="Saygin H."/>
        </authorList>
    </citation>
    <scope>NUCLEOTIDE SEQUENCE [LARGE SCALE GENOMIC DNA]</scope>
    <source>
        <strain evidence="2 3">H3C3</strain>
    </source>
</reference>
<evidence type="ECO:0000313" key="2">
    <source>
        <dbReference type="EMBL" id="TDD71415.1"/>
    </source>
</evidence>
<dbReference type="InterPro" id="IPR032710">
    <property type="entry name" value="NTF2-like_dom_sf"/>
</dbReference>
<proteinExistence type="predicted"/>
<feature type="domain" description="SnoaL-like" evidence="1">
    <location>
        <begin position="7"/>
        <end position="104"/>
    </location>
</feature>
<dbReference type="Pfam" id="PF12680">
    <property type="entry name" value="SnoaL_2"/>
    <property type="match status" value="1"/>
</dbReference>
<accession>A0A4R5AIA7</accession>
<sequence length="134" mass="14424">MTVPGTFRHAVEAKDLAAITRALDPDIEFLSPVMAKPYRGRDAVTALLRVLLEVFEDFRYTDELVGVVAEGSAPSRALVFSARVRGTSVQGLDLLRFGEGGLVTGLTVMVRPLPAAMTLARVVGRRMEETGPPA</sequence>
<dbReference type="Gene3D" id="3.10.450.50">
    <property type="match status" value="1"/>
</dbReference>
<dbReference type="EMBL" id="SMKU01000290">
    <property type="protein sequence ID" value="TDD71415.1"/>
    <property type="molecule type" value="Genomic_DNA"/>
</dbReference>
<dbReference type="AlphaFoldDB" id="A0A4R5AIA7"/>
<comment type="caution">
    <text evidence="2">The sequence shown here is derived from an EMBL/GenBank/DDBJ whole genome shotgun (WGS) entry which is preliminary data.</text>
</comment>
<evidence type="ECO:0000313" key="3">
    <source>
        <dbReference type="Proteomes" id="UP000294513"/>
    </source>
</evidence>
<protein>
    <submittedName>
        <fullName evidence="2">Nuclear transport factor 2 family protein</fullName>
    </submittedName>
</protein>
<evidence type="ECO:0000259" key="1">
    <source>
        <dbReference type="Pfam" id="PF12680"/>
    </source>
</evidence>
<dbReference type="Proteomes" id="UP000294513">
    <property type="component" value="Unassembled WGS sequence"/>
</dbReference>
<gene>
    <name evidence="2" type="ORF">E1298_35865</name>
</gene>
<dbReference type="OrthoDB" id="1163083at2"/>